<accession>A0A4Q1KCF8</accession>
<protein>
    <submittedName>
        <fullName evidence="9">Exosortase family protein XrtF</fullName>
    </submittedName>
</protein>
<evidence type="ECO:0000313" key="9">
    <source>
        <dbReference type="EMBL" id="RXR23903.1"/>
    </source>
</evidence>
<keyword evidence="3" id="KW-0645">Protease</keyword>
<keyword evidence="7 8" id="KW-0472">Membrane</keyword>
<dbReference type="GO" id="GO:0006508">
    <property type="term" value="P:proteolysis"/>
    <property type="evidence" value="ECO:0007669"/>
    <property type="project" value="UniProtKB-KW"/>
</dbReference>
<evidence type="ECO:0000256" key="6">
    <source>
        <dbReference type="ARBA" id="ARBA00022989"/>
    </source>
</evidence>
<reference evidence="10" key="1">
    <citation type="submission" date="2019-01" db="EMBL/GenBank/DDBJ databases">
        <title>Cytophagaceae bacterium strain CAR-16.</title>
        <authorList>
            <person name="Chen W.-M."/>
        </authorList>
    </citation>
    <scope>NUCLEOTIDE SEQUENCE [LARGE SCALE GENOMIC DNA]</scope>
    <source>
        <strain evidence="10">WWJ-16</strain>
    </source>
</reference>
<keyword evidence="10" id="KW-1185">Reference proteome</keyword>
<evidence type="ECO:0000313" key="10">
    <source>
        <dbReference type="Proteomes" id="UP000289857"/>
    </source>
</evidence>
<comment type="caution">
    <text evidence="9">The sequence shown here is derived from an EMBL/GenBank/DDBJ whole genome shotgun (WGS) entry which is preliminary data.</text>
</comment>
<evidence type="ECO:0000256" key="2">
    <source>
        <dbReference type="ARBA" id="ARBA00022475"/>
    </source>
</evidence>
<dbReference type="GO" id="GO:0008233">
    <property type="term" value="F:peptidase activity"/>
    <property type="evidence" value="ECO:0007669"/>
    <property type="project" value="UniProtKB-KW"/>
</dbReference>
<feature type="transmembrane region" description="Helical" evidence="8">
    <location>
        <begin position="115"/>
        <end position="144"/>
    </location>
</feature>
<dbReference type="NCBIfam" id="TIGR04128">
    <property type="entry name" value="exoso_Fjoh_1448"/>
    <property type="match status" value="1"/>
</dbReference>
<organism evidence="9 10">
    <name type="scientific">Flavobacterium stagni</name>
    <dbReference type="NCBI Taxonomy" id="2506421"/>
    <lineage>
        <taxon>Bacteria</taxon>
        <taxon>Pseudomonadati</taxon>
        <taxon>Bacteroidota</taxon>
        <taxon>Flavobacteriia</taxon>
        <taxon>Flavobacteriales</taxon>
        <taxon>Flavobacteriaceae</taxon>
        <taxon>Flavobacterium</taxon>
    </lineage>
</organism>
<comment type="subcellular location">
    <subcellularLocation>
        <location evidence="1">Cell membrane</location>
        <topology evidence="1">Multi-pass membrane protein</topology>
    </subcellularLocation>
</comment>
<feature type="transmembrane region" description="Helical" evidence="8">
    <location>
        <begin position="12"/>
        <end position="32"/>
    </location>
</feature>
<evidence type="ECO:0000256" key="7">
    <source>
        <dbReference type="ARBA" id="ARBA00023136"/>
    </source>
</evidence>
<dbReference type="NCBIfam" id="TIGR04178">
    <property type="entry name" value="exo_archaeo"/>
    <property type="match status" value="1"/>
</dbReference>
<evidence type="ECO:0000256" key="4">
    <source>
        <dbReference type="ARBA" id="ARBA00022692"/>
    </source>
</evidence>
<gene>
    <name evidence="9" type="primary">xrtF</name>
    <name evidence="9" type="ORF">EQG61_00235</name>
</gene>
<dbReference type="AlphaFoldDB" id="A0A4Q1KCF8"/>
<keyword evidence="5" id="KW-0378">Hydrolase</keyword>
<keyword evidence="4 8" id="KW-0812">Transmembrane</keyword>
<dbReference type="InterPro" id="IPR026323">
    <property type="entry name" value="Exosortase-related_prot_XrtF"/>
</dbReference>
<evidence type="ECO:0000256" key="8">
    <source>
        <dbReference type="SAM" id="Phobius"/>
    </source>
</evidence>
<dbReference type="Pfam" id="PF09721">
    <property type="entry name" value="Exosortase_EpsH"/>
    <property type="match status" value="1"/>
</dbReference>
<proteinExistence type="predicted"/>
<evidence type="ECO:0000256" key="5">
    <source>
        <dbReference type="ARBA" id="ARBA00022801"/>
    </source>
</evidence>
<dbReference type="OrthoDB" id="678161at2"/>
<keyword evidence="6 8" id="KW-1133">Transmembrane helix</keyword>
<feature type="transmembrane region" description="Helical" evidence="8">
    <location>
        <begin position="150"/>
        <end position="171"/>
    </location>
</feature>
<dbReference type="EMBL" id="SBKN01000001">
    <property type="protein sequence ID" value="RXR23903.1"/>
    <property type="molecule type" value="Genomic_DNA"/>
</dbReference>
<keyword evidence="2" id="KW-1003">Cell membrane</keyword>
<dbReference type="RefSeq" id="WP_129459870.1">
    <property type="nucleotide sequence ID" value="NZ_SBKN01000001.1"/>
</dbReference>
<dbReference type="Proteomes" id="UP000289857">
    <property type="component" value="Unassembled WGS sequence"/>
</dbReference>
<dbReference type="InterPro" id="IPR026392">
    <property type="entry name" value="Exo/Archaeosortase_dom"/>
</dbReference>
<dbReference type="GO" id="GO:0005886">
    <property type="term" value="C:plasma membrane"/>
    <property type="evidence" value="ECO:0007669"/>
    <property type="project" value="UniProtKB-SubCell"/>
</dbReference>
<feature type="transmembrane region" description="Helical" evidence="8">
    <location>
        <begin position="84"/>
        <end position="108"/>
    </location>
</feature>
<name>A0A4Q1KCF8_9FLAO</name>
<dbReference type="InterPro" id="IPR019127">
    <property type="entry name" value="Exosortase"/>
</dbReference>
<sequence>MTSYFKQYRPFLFFLLRFALTYVVLAYCYALYLEQFSVERKEVDGITQWVAEQSKCVLQLVDSEAYIDPNPKEAGVKLFFHHRWIARIVEGCNAISVMILFVSFVIAFKGKLKAMVWFLPFGIAVIHIANILRIALLAVALYHFPKAEHLLHGVLFPLLIYGIVFILWMIWVNRFSKYAKGTTQK</sequence>
<evidence type="ECO:0000256" key="1">
    <source>
        <dbReference type="ARBA" id="ARBA00004651"/>
    </source>
</evidence>
<evidence type="ECO:0000256" key="3">
    <source>
        <dbReference type="ARBA" id="ARBA00022670"/>
    </source>
</evidence>